<evidence type="ECO:0000259" key="23">
    <source>
        <dbReference type="Pfam" id="PF01082"/>
    </source>
</evidence>
<dbReference type="Gene3D" id="2.60.120.310">
    <property type="entry name" value="Copper type II, ascorbate-dependent monooxygenase, N-terminal domain"/>
    <property type="match status" value="1"/>
</dbReference>
<dbReference type="GO" id="GO:0016020">
    <property type="term" value="C:membrane"/>
    <property type="evidence" value="ECO:0007669"/>
    <property type="project" value="InterPro"/>
</dbReference>
<dbReference type="PROSITE" id="PS51125">
    <property type="entry name" value="NHL"/>
    <property type="match status" value="2"/>
</dbReference>
<evidence type="ECO:0000256" key="7">
    <source>
        <dbReference type="ARBA" id="ARBA00022833"/>
    </source>
</evidence>
<feature type="signal peptide" evidence="22">
    <location>
        <begin position="1"/>
        <end position="25"/>
    </location>
</feature>
<evidence type="ECO:0000256" key="9">
    <source>
        <dbReference type="ARBA" id="ARBA00023008"/>
    </source>
</evidence>
<dbReference type="InterPro" id="IPR000323">
    <property type="entry name" value="Cu2_ascorb_mOase_N"/>
</dbReference>
<organism evidence="25">
    <name type="scientific">Darwinula stevensoni</name>
    <dbReference type="NCBI Taxonomy" id="69355"/>
    <lineage>
        <taxon>Eukaryota</taxon>
        <taxon>Metazoa</taxon>
        <taxon>Ecdysozoa</taxon>
        <taxon>Arthropoda</taxon>
        <taxon>Crustacea</taxon>
        <taxon>Oligostraca</taxon>
        <taxon>Ostracoda</taxon>
        <taxon>Podocopa</taxon>
        <taxon>Podocopida</taxon>
        <taxon>Darwinulocopina</taxon>
        <taxon>Darwinuloidea</taxon>
        <taxon>Darwinulidae</taxon>
        <taxon>Darwinula</taxon>
    </lineage>
</organism>
<gene>
    <name evidence="25" type="ORF">DSTB1V02_LOCUS12624</name>
</gene>
<feature type="binding site" evidence="17">
    <location>
        <position position="148"/>
    </location>
    <ligand>
        <name>Cu(2+)</name>
        <dbReference type="ChEBI" id="CHEBI:29036"/>
        <label>1</label>
        <note>catalytic</note>
    </ligand>
</feature>
<evidence type="ECO:0000256" key="22">
    <source>
        <dbReference type="SAM" id="SignalP"/>
    </source>
</evidence>
<feature type="compositionally biased region" description="Basic and acidic residues" evidence="20">
    <location>
        <begin position="716"/>
        <end position="733"/>
    </location>
</feature>
<feature type="disulfide bond" evidence="18">
    <location>
        <begin position="60"/>
        <end position="105"/>
    </location>
</feature>
<keyword evidence="26" id="KW-1185">Reference proteome</keyword>
<evidence type="ECO:0008006" key="27">
    <source>
        <dbReference type="Google" id="ProtNLM"/>
    </source>
</evidence>
<keyword evidence="6" id="KW-0677">Repeat</keyword>
<feature type="binding site" evidence="16">
    <location>
        <position position="543"/>
    </location>
    <ligand>
        <name>a protein</name>
        <dbReference type="ChEBI" id="CHEBI:16541"/>
    </ligand>
    <ligandPart>
        <name>C-terminal Xaa-(2S)-2-hydroxyglycine residue</name>
        <dbReference type="ChEBI" id="CHEBI:142768"/>
    </ligandPart>
</feature>
<evidence type="ECO:0000256" key="17">
    <source>
        <dbReference type="PIRSR" id="PIRSR600720-2"/>
    </source>
</evidence>
<accession>A0A7R9AEY7</accession>
<feature type="disulfide bond" evidence="18">
    <location>
        <begin position="202"/>
        <end position="313"/>
    </location>
</feature>
<feature type="binding site" evidence="17">
    <location>
        <position position="87"/>
    </location>
    <ligand>
        <name>Cu(2+)</name>
        <dbReference type="ChEBI" id="CHEBI:29036"/>
        <label>1</label>
        <note>catalytic</note>
    </ligand>
</feature>
<dbReference type="Gene3D" id="2.60.120.230">
    <property type="match status" value="1"/>
</dbReference>
<protein>
    <recommendedName>
        <fullName evidence="27">Peptidylglycine alpha-amidating monooxygenase</fullName>
    </recommendedName>
</protein>
<comment type="similarity">
    <text evidence="2">In the C-terminal section; belongs to the peptidyl-alpha-hydroxyglycine alpha-amidating lyase family.</text>
</comment>
<keyword evidence="10" id="KW-0503">Monooxygenase</keyword>
<feature type="binding site" evidence="17">
    <location>
        <position position="479"/>
    </location>
    <ligand>
        <name>Ca(2+)</name>
        <dbReference type="ChEBI" id="CHEBI:29108"/>
        <note>structural</note>
    </ligand>
</feature>
<dbReference type="EMBL" id="CAJPEV010004966">
    <property type="protein sequence ID" value="CAG0902557.1"/>
    <property type="molecule type" value="Genomic_DNA"/>
</dbReference>
<evidence type="ECO:0000256" key="12">
    <source>
        <dbReference type="ARBA" id="ARBA00023180"/>
    </source>
</evidence>
<feature type="binding site" evidence="17">
    <location>
        <position position="86"/>
    </location>
    <ligand>
        <name>Cu(2+)</name>
        <dbReference type="ChEBI" id="CHEBI:29036"/>
        <label>1</label>
        <note>catalytic</note>
    </ligand>
</feature>
<evidence type="ECO:0000256" key="16">
    <source>
        <dbReference type="PIRSR" id="PIRSR600720-1"/>
    </source>
</evidence>
<feature type="binding site" evidence="17">
    <location>
        <position position="293"/>
    </location>
    <ligand>
        <name>Cu(2+)</name>
        <dbReference type="ChEBI" id="CHEBI:29036"/>
        <label>1</label>
        <note>catalytic</note>
    </ligand>
</feature>
<dbReference type="InterPro" id="IPR008977">
    <property type="entry name" value="PHM/PNGase_F_dom_sf"/>
</dbReference>
<comment type="cofactor">
    <cofactor evidence="17">
        <name>Zn(2+)</name>
        <dbReference type="ChEBI" id="CHEBI:29105"/>
    </cofactor>
    <text evidence="17">Binds one Zn(2+) ion per subunit.</text>
</comment>
<proteinExistence type="inferred from homology"/>
<evidence type="ECO:0000256" key="15">
    <source>
        <dbReference type="ARBA" id="ARBA00048431"/>
    </source>
</evidence>
<name>A0A7R9AEY7_9CRUS</name>
<dbReference type="InterPro" id="IPR036939">
    <property type="entry name" value="Cu2_ascorb_mOase_N_sf"/>
</dbReference>
<feature type="binding site" evidence="17">
    <location>
        <position position="219"/>
    </location>
    <ligand>
        <name>Cu(2+)</name>
        <dbReference type="ChEBI" id="CHEBI:29036"/>
        <label>1</label>
        <note>catalytic</note>
    </ligand>
</feature>
<dbReference type="Proteomes" id="UP000677054">
    <property type="component" value="Unassembled WGS sequence"/>
</dbReference>
<dbReference type="SUPFAM" id="SSF49742">
    <property type="entry name" value="PHM/PNGase F"/>
    <property type="match status" value="2"/>
</dbReference>
<keyword evidence="14" id="KW-0511">Multifunctional enzyme</keyword>
<evidence type="ECO:0000256" key="20">
    <source>
        <dbReference type="SAM" id="MobiDB-lite"/>
    </source>
</evidence>
<dbReference type="Pfam" id="PF01436">
    <property type="entry name" value="NHL"/>
    <property type="match status" value="2"/>
</dbReference>
<keyword evidence="5 22" id="KW-0732">Signal</keyword>
<dbReference type="Pfam" id="PF03712">
    <property type="entry name" value="Cu2_monoox_C"/>
    <property type="match status" value="1"/>
</dbReference>
<evidence type="ECO:0000256" key="11">
    <source>
        <dbReference type="ARBA" id="ARBA00023157"/>
    </source>
</evidence>
<evidence type="ECO:0000256" key="4">
    <source>
        <dbReference type="ARBA" id="ARBA00022723"/>
    </source>
</evidence>
<dbReference type="GO" id="GO:0004598">
    <property type="term" value="F:peptidylamidoglycolate lyase activity"/>
    <property type="evidence" value="ECO:0007669"/>
    <property type="project" value="UniProtKB-EC"/>
</dbReference>
<dbReference type="Pfam" id="PF01082">
    <property type="entry name" value="Cu2_monooxygen"/>
    <property type="match status" value="1"/>
</dbReference>
<evidence type="ECO:0000256" key="10">
    <source>
        <dbReference type="ARBA" id="ARBA00023033"/>
    </source>
</evidence>
<feature type="binding site" evidence="17">
    <location>
        <position position="685"/>
    </location>
    <ligand>
        <name>Ca(2+)</name>
        <dbReference type="ChEBI" id="CHEBI:29108"/>
        <note>structural</note>
    </ligand>
</feature>
<dbReference type="AlphaFoldDB" id="A0A7R9AEY7"/>
<keyword evidence="21" id="KW-1133">Transmembrane helix</keyword>
<evidence type="ECO:0000256" key="18">
    <source>
        <dbReference type="PIRSR" id="PIRSR600720-3"/>
    </source>
</evidence>
<feature type="binding site" evidence="16">
    <location>
        <position position="425"/>
    </location>
    <ligand>
        <name>a protein</name>
        <dbReference type="ChEBI" id="CHEBI:16541"/>
    </ligand>
    <ligandPart>
        <name>C-terminal Xaa-(2S)-2-hydroxyglycine residue</name>
        <dbReference type="ChEBI" id="CHEBI:142768"/>
    </ligandPart>
</feature>
<comment type="cofactor">
    <cofactor evidence="17">
        <name>Cu(2+)</name>
        <dbReference type="ChEBI" id="CHEBI:29036"/>
    </cofactor>
    <text evidence="17">Binds 2 Cu(2+) ions per subunit.</text>
</comment>
<dbReference type="InterPro" id="IPR014784">
    <property type="entry name" value="Cu2_ascorb_mOase-like_C"/>
</dbReference>
<evidence type="ECO:0000256" key="19">
    <source>
        <dbReference type="PROSITE-ProRule" id="PRU00504"/>
    </source>
</evidence>
<feature type="domain" description="Copper type II ascorbate-dependent monooxygenase C-terminal" evidence="24">
    <location>
        <begin position="176"/>
        <end position="303"/>
    </location>
</feature>
<keyword evidence="11 18" id="KW-1015">Disulfide bond</keyword>
<feature type="transmembrane region" description="Helical" evidence="21">
    <location>
        <begin position="761"/>
        <end position="782"/>
    </location>
</feature>
<dbReference type="EMBL" id="LR904483">
    <property type="protein sequence ID" value="CAD7252873.1"/>
    <property type="molecule type" value="Genomic_DNA"/>
</dbReference>
<dbReference type="PANTHER" id="PTHR10680">
    <property type="entry name" value="PEPTIDYL-GLYCINE ALPHA-AMIDATING MONOOXYGENASE"/>
    <property type="match status" value="1"/>
</dbReference>
<dbReference type="OrthoDB" id="10018185at2759"/>
<feature type="binding site" evidence="17">
    <location>
        <position position="221"/>
    </location>
    <ligand>
        <name>Cu(2+)</name>
        <dbReference type="ChEBI" id="CHEBI:29036"/>
        <label>1</label>
        <note>catalytic</note>
    </ligand>
</feature>
<feature type="compositionally biased region" description="Basic and acidic residues" evidence="20">
    <location>
        <begin position="806"/>
        <end position="815"/>
    </location>
</feature>
<dbReference type="InterPro" id="IPR000720">
    <property type="entry name" value="PHM/PAL"/>
</dbReference>
<dbReference type="CDD" id="cd14958">
    <property type="entry name" value="NHL_PAL_like"/>
    <property type="match status" value="1"/>
</dbReference>
<evidence type="ECO:0000256" key="5">
    <source>
        <dbReference type="ARBA" id="ARBA00022729"/>
    </source>
</evidence>
<dbReference type="PRINTS" id="PR00790">
    <property type="entry name" value="PAMONOXGNASE"/>
</dbReference>
<dbReference type="GO" id="GO:0005576">
    <property type="term" value="C:extracellular region"/>
    <property type="evidence" value="ECO:0007669"/>
    <property type="project" value="TreeGrafter"/>
</dbReference>
<feature type="chain" id="PRO_5036209858" description="Peptidylglycine alpha-amidating monooxygenase" evidence="22">
    <location>
        <begin position="26"/>
        <end position="837"/>
    </location>
</feature>
<keyword evidence="13" id="KW-0456">Lyase</keyword>
<dbReference type="PROSITE" id="PS00084">
    <property type="entry name" value="CU2_MONOOXYGENASE_1"/>
    <property type="match status" value="1"/>
</dbReference>
<keyword evidence="21" id="KW-0812">Transmembrane</keyword>
<comment type="catalytic activity">
    <reaction evidence="1">
        <text>a [peptide]-C-terminal (2S)-2-hydroxyglycine = a [peptide]-C-terminal amide + glyoxylate</text>
        <dbReference type="Rhea" id="RHEA:20924"/>
        <dbReference type="Rhea" id="RHEA-COMP:13485"/>
        <dbReference type="Rhea" id="RHEA-COMP:15321"/>
        <dbReference type="ChEBI" id="CHEBI:36655"/>
        <dbReference type="ChEBI" id="CHEBI:137001"/>
        <dbReference type="ChEBI" id="CHEBI:142768"/>
        <dbReference type="EC" id="4.3.2.5"/>
    </reaction>
</comment>
<feature type="binding site" evidence="17">
    <location>
        <position position="412"/>
    </location>
    <ligand>
        <name>Ca(2+)</name>
        <dbReference type="ChEBI" id="CHEBI:29108"/>
        <note>structural</note>
    </ligand>
</feature>
<dbReference type="GO" id="GO:0004504">
    <property type="term" value="F:peptidylglycine monooxygenase activity"/>
    <property type="evidence" value="ECO:0007669"/>
    <property type="project" value="UniProtKB-EC"/>
</dbReference>
<reference evidence="25" key="1">
    <citation type="submission" date="2020-11" db="EMBL/GenBank/DDBJ databases">
        <authorList>
            <person name="Tran Van P."/>
        </authorList>
    </citation>
    <scope>NUCLEOTIDE SEQUENCE</scope>
</reference>
<feature type="repeat" description="NHL" evidence="19">
    <location>
        <begin position="462"/>
        <end position="503"/>
    </location>
</feature>
<keyword evidence="9 17" id="KW-0186">Copper</keyword>
<dbReference type="InterPro" id="IPR011042">
    <property type="entry name" value="6-blade_b-propeller_TolB-like"/>
</dbReference>
<keyword evidence="12" id="KW-0325">Glycoprotein</keyword>
<feature type="region of interest" description="Disordered" evidence="20">
    <location>
        <begin position="715"/>
        <end position="741"/>
    </location>
</feature>
<comment type="catalytic activity">
    <reaction evidence="15">
        <text>a [peptide]-C-terminal glycine + 2 L-ascorbate + O2 = a [peptide]-C-terminal (2S)-2-hydroxyglycine + 2 monodehydro-L-ascorbate radical + H2O</text>
        <dbReference type="Rhea" id="RHEA:21452"/>
        <dbReference type="Rhea" id="RHEA-COMP:13486"/>
        <dbReference type="Rhea" id="RHEA-COMP:15321"/>
        <dbReference type="ChEBI" id="CHEBI:15377"/>
        <dbReference type="ChEBI" id="CHEBI:15379"/>
        <dbReference type="ChEBI" id="CHEBI:38290"/>
        <dbReference type="ChEBI" id="CHEBI:59513"/>
        <dbReference type="ChEBI" id="CHEBI:137000"/>
        <dbReference type="ChEBI" id="CHEBI:142768"/>
        <dbReference type="EC" id="1.14.17.3"/>
    </reaction>
</comment>
<keyword evidence="7 17" id="KW-0862">Zinc</keyword>
<dbReference type="InterPro" id="IPR020611">
    <property type="entry name" value="Cu2_ascorb_mOase_CS-1"/>
</dbReference>
<feature type="disulfide bond" evidence="18">
    <location>
        <begin position="524"/>
        <end position="544"/>
    </location>
</feature>
<evidence type="ECO:0000256" key="8">
    <source>
        <dbReference type="ARBA" id="ARBA00023002"/>
    </source>
</evidence>
<evidence type="ECO:0000256" key="14">
    <source>
        <dbReference type="ARBA" id="ARBA00023268"/>
    </source>
</evidence>
<evidence type="ECO:0000313" key="26">
    <source>
        <dbReference type="Proteomes" id="UP000677054"/>
    </source>
</evidence>
<dbReference type="InterPro" id="IPR001258">
    <property type="entry name" value="NHL_repeat"/>
</dbReference>
<keyword evidence="17" id="KW-0106">Calcium</keyword>
<feature type="domain" description="Copper type II ascorbate-dependent monooxygenase N-terminal" evidence="23">
    <location>
        <begin position="44"/>
        <end position="151"/>
    </location>
</feature>
<evidence type="ECO:0000256" key="13">
    <source>
        <dbReference type="ARBA" id="ARBA00023239"/>
    </source>
</evidence>
<feature type="binding site" evidence="16">
    <location>
        <position position="604"/>
    </location>
    <ligand>
        <name>a protein</name>
        <dbReference type="ChEBI" id="CHEBI:16541"/>
    </ligand>
    <ligandPart>
        <name>C-terminal Xaa-(2S)-2-hydroxyglycine residue</name>
        <dbReference type="ChEBI" id="CHEBI:142768"/>
    </ligandPart>
</feature>
<sequence length="837" mass="93501">MGVKQKDKMLWVISMVLSMLMLVNGYPRISEHEIKTQKKNLTIDILMPGAHPSEEDSYICTSWLSEMEDTVYITKFEPLASADVVHHMLVFLCSDAKSPGTKWDCGHHQTCEESKIMFAWAKNAPPLTLPPDVGFRVTPGSYITVQIHYAKVFSSAEPPDSSGIRLHVSYEKPKNIAGIYLMVASDIRIPPNKEIVHSDVNCFSESTDAPIYVFGYRTHAHVLGKVITGYLYNATAHEFREFARGNPQWPQAFYPVSKPLKITSEDVIVARCTYSSVGRNRWTYVGMTHNDEMCNLYLMYYTDAIRGEPFFRCMDQQIALAKPIPADSDTPPPDNPNFEELAKGKNLGQVQAYTYAMENERGSESTSQAPSLLYNYYKEEPRQGRDFDNRNGYREVKGWANFGIELGQVTAVSLDPLGRVVLFHRGDRVWDGTTFDLRNRLRNANRGPISSDTILILQPSDGHLLESWGKDKFYLPHGLVIDQSGNYWLTDVGMHQIFKYSPKGDILLTLGEKLVPGGDRDHFCKPTDVAVLKDGTFFVSDGYCNRRVIKYSPGGQRIMEIGRAGSDAGGFLAGLFRNPGPTDFLIPHNLAMDHGRGILFVADREHGRIEAFTTNNMTAIGSISFPEAAGKVYAVDFLPQFGGLLFAVNGPNVFRPMKAFVIRPRDSKVLASFAPDKGSLAGPHDICVSPDGTSVYVAEIQSPQVWKFSLVSGMGKKSEDETPARPLRADERPISPSPEEMTNDAVKVSKFAVKEDTSQGIVLPAFLALLLLVVVLAVVIVYRKRSQHRKSVKAYTKTEKFAERHEGFRKLNTHDTDDDDSGDSDTEVFNRASTVRQ</sequence>
<comment type="similarity">
    <text evidence="3">In the N-terminal section; belongs to the copper type II ascorbate-dependent monooxygenase family.</text>
</comment>
<evidence type="ECO:0000256" key="1">
    <source>
        <dbReference type="ARBA" id="ARBA00000686"/>
    </source>
</evidence>
<evidence type="ECO:0000259" key="24">
    <source>
        <dbReference type="Pfam" id="PF03712"/>
    </source>
</evidence>
<feature type="repeat" description="NHL" evidence="19">
    <location>
        <begin position="510"/>
        <end position="554"/>
    </location>
</feature>
<feature type="binding site" evidence="17">
    <location>
        <position position="477"/>
    </location>
    <ligand>
        <name>Zn(2+)</name>
        <dbReference type="ChEBI" id="CHEBI:29105"/>
        <note>catalytic</note>
    </ligand>
</feature>
<evidence type="ECO:0000313" key="25">
    <source>
        <dbReference type="EMBL" id="CAD7252873.1"/>
    </source>
</evidence>
<dbReference type="InterPro" id="IPR024548">
    <property type="entry name" value="Cu2_monoox_C"/>
</dbReference>
<feature type="compositionally biased region" description="Acidic residues" evidence="20">
    <location>
        <begin position="816"/>
        <end position="826"/>
    </location>
</feature>
<feature type="disulfide bond" evidence="18">
    <location>
        <begin position="272"/>
        <end position="294"/>
    </location>
</feature>
<evidence type="ECO:0000256" key="3">
    <source>
        <dbReference type="ARBA" id="ARBA00010263"/>
    </source>
</evidence>
<dbReference type="SUPFAM" id="SSF101898">
    <property type="entry name" value="NHL repeat"/>
    <property type="match status" value="1"/>
</dbReference>
<dbReference type="Gene3D" id="2.120.10.30">
    <property type="entry name" value="TolB, C-terminal domain"/>
    <property type="match status" value="1"/>
</dbReference>
<feature type="binding site" evidence="17">
    <location>
        <position position="588"/>
    </location>
    <ligand>
        <name>Zn(2+)</name>
        <dbReference type="ChEBI" id="CHEBI:29105"/>
        <note>catalytic</note>
    </ligand>
</feature>
<feature type="binding site" evidence="17">
    <location>
        <position position="684"/>
    </location>
    <ligand>
        <name>Zn(2+)</name>
        <dbReference type="ChEBI" id="CHEBI:29105"/>
        <note>catalytic</note>
    </ligand>
</feature>
<evidence type="ECO:0000256" key="21">
    <source>
        <dbReference type="SAM" id="Phobius"/>
    </source>
</evidence>
<dbReference type="PANTHER" id="PTHR10680:SF14">
    <property type="entry name" value="PEPTIDYL-GLYCINE ALPHA-AMIDATING MONOOXYGENASE"/>
    <property type="match status" value="1"/>
</dbReference>
<keyword evidence="21" id="KW-0472">Membrane</keyword>
<dbReference type="GO" id="GO:0005507">
    <property type="term" value="F:copper ion binding"/>
    <property type="evidence" value="ECO:0007669"/>
    <property type="project" value="InterPro"/>
</dbReference>
<evidence type="ECO:0000256" key="6">
    <source>
        <dbReference type="ARBA" id="ARBA00022737"/>
    </source>
</evidence>
<keyword evidence="8" id="KW-0560">Oxidoreductase</keyword>
<dbReference type="GO" id="GO:0006518">
    <property type="term" value="P:peptide metabolic process"/>
    <property type="evidence" value="ECO:0007669"/>
    <property type="project" value="InterPro"/>
</dbReference>
<evidence type="ECO:0000256" key="2">
    <source>
        <dbReference type="ARBA" id="ARBA00006026"/>
    </source>
</evidence>
<keyword evidence="4 17" id="KW-0479">Metal-binding</keyword>
<feature type="region of interest" description="Disordered" evidence="20">
    <location>
        <begin position="806"/>
        <end position="837"/>
    </location>
</feature>